<organism evidence="1">
    <name type="scientific">anaerobic digester metagenome</name>
    <dbReference type="NCBI Taxonomy" id="1263854"/>
    <lineage>
        <taxon>unclassified sequences</taxon>
        <taxon>metagenomes</taxon>
        <taxon>ecological metagenomes</taxon>
    </lineage>
</organism>
<gene>
    <name evidence="1" type="ORF">SCFA_1850005</name>
</gene>
<dbReference type="EMBL" id="CAADRN010000096">
    <property type="protein sequence ID" value="VFU12692.1"/>
    <property type="molecule type" value="Genomic_DNA"/>
</dbReference>
<accession>A0A485LYT0</accession>
<sequence>MRQVPVFIAWLVNAFENSSQYSEYYLDLRTGDVKFFCPMDFPEHSDRIKRLDRSENYMKLPKLEKELARRIKKEFIDLTDDPGLKELLEKALAADVNFRRALMGLEDESARLKWYQYQNKRYGDYLKDWFKEKGVELVEKPPVNVLEFNKGC</sequence>
<proteinExistence type="predicted"/>
<dbReference type="InterPro" id="IPR005361">
    <property type="entry name" value="UPF0158"/>
</dbReference>
<dbReference type="AlphaFoldDB" id="A0A485LYT0"/>
<protein>
    <submittedName>
        <fullName evidence="1">Uncharacterized protein</fullName>
    </submittedName>
</protein>
<reference evidence="1" key="1">
    <citation type="submission" date="2019-03" db="EMBL/GenBank/DDBJ databases">
        <authorList>
            <person name="Hao L."/>
        </authorList>
    </citation>
    <scope>NUCLEOTIDE SEQUENCE</scope>
</reference>
<dbReference type="Pfam" id="PF03682">
    <property type="entry name" value="UPF0158"/>
    <property type="match status" value="1"/>
</dbReference>
<evidence type="ECO:0000313" key="1">
    <source>
        <dbReference type="EMBL" id="VFU12692.1"/>
    </source>
</evidence>
<name>A0A485LYT0_9ZZZZ</name>